<reference evidence="5" key="1">
    <citation type="journal article" date="2019" name="Int. J. Syst. Evol. Microbiol.">
        <title>The Global Catalogue of Microorganisms (GCM) 10K type strain sequencing project: providing services to taxonomists for standard genome sequencing and annotation.</title>
        <authorList>
            <consortium name="The Broad Institute Genomics Platform"/>
            <consortium name="The Broad Institute Genome Sequencing Center for Infectious Disease"/>
            <person name="Wu L."/>
            <person name="Ma J."/>
        </authorList>
    </citation>
    <scope>NUCLEOTIDE SEQUENCE [LARGE SCALE GENOMIC DNA]</scope>
    <source>
        <strain evidence="5">CGMCC 4.7643</strain>
    </source>
</reference>
<comment type="caution">
    <text evidence="4">The sequence shown here is derived from an EMBL/GenBank/DDBJ whole genome shotgun (WGS) entry which is preliminary data.</text>
</comment>
<keyword evidence="2" id="KW-0813">Transport</keyword>
<feature type="chain" id="PRO_5046912705" evidence="3">
    <location>
        <begin position="18"/>
        <end position="427"/>
    </location>
</feature>
<sequence length="427" mass="44942">MGLVLALAGLLASACTAGPGADRVSVIASWTGSEGEAFGKVLRAFKDETGIQVDYQGTRAVDQVLASDVRRGTAPDVAVLPNPGSLAAHIRQGQVRPLDDVLGEQARGSFGRQWQNLLKLGTANLYAVPVKADVKSVIWYNRASLPGPAPRSLAELGALSTSLIAAGATPWCLGMGAPPTSGWPGTDWIEDILLHTAGPEAYRQWSAGTLPWTSAPVREAWKAWGNLVTVPGAVRGGTAAALLTDFGDAGKGLFTTPQGCALEHQLSFIMGPYQAVRRPDGGGPRPGADFDFFRFPGANVSEVSADLAGMFHDTPAARRLMVFLTSDKAQRIWPGIPGGSTFSASRTVDPGVYGDAVSRKVAATLTSDPQQCFDASDLMPATMTGAFYRAVLEYLNDPGQLETLLSRLENVRGGIPPGEWLDVPCGQ</sequence>
<dbReference type="InterPro" id="IPR050490">
    <property type="entry name" value="Bact_solute-bd_prot1"/>
</dbReference>
<gene>
    <name evidence="4" type="ORF">ACFSYJ_36180</name>
</gene>
<evidence type="ECO:0000256" key="2">
    <source>
        <dbReference type="ARBA" id="ARBA00022448"/>
    </source>
</evidence>
<evidence type="ECO:0000313" key="5">
    <source>
        <dbReference type="Proteomes" id="UP001597419"/>
    </source>
</evidence>
<evidence type="ECO:0000313" key="4">
    <source>
        <dbReference type="EMBL" id="MFD2464103.1"/>
    </source>
</evidence>
<dbReference type="InterPro" id="IPR006059">
    <property type="entry name" value="SBP"/>
</dbReference>
<feature type="signal peptide" evidence="3">
    <location>
        <begin position="1"/>
        <end position="17"/>
    </location>
</feature>
<name>A0ABW5GT40_9PSEU</name>
<dbReference type="SUPFAM" id="SSF53850">
    <property type="entry name" value="Periplasmic binding protein-like II"/>
    <property type="match status" value="1"/>
</dbReference>
<evidence type="ECO:0000256" key="1">
    <source>
        <dbReference type="ARBA" id="ARBA00008520"/>
    </source>
</evidence>
<dbReference type="Pfam" id="PF01547">
    <property type="entry name" value="SBP_bac_1"/>
    <property type="match status" value="1"/>
</dbReference>
<protein>
    <submittedName>
        <fullName evidence="4">ABC transporter substrate-binding protein</fullName>
    </submittedName>
</protein>
<dbReference type="Gene3D" id="3.40.190.10">
    <property type="entry name" value="Periplasmic binding protein-like II"/>
    <property type="match status" value="2"/>
</dbReference>
<dbReference type="Proteomes" id="UP001597419">
    <property type="component" value="Unassembled WGS sequence"/>
</dbReference>
<dbReference type="PANTHER" id="PTHR43649:SF29">
    <property type="entry name" value="OSMOPROTECTIVE COMPOUNDS-BINDING PROTEIN GGTB"/>
    <property type="match status" value="1"/>
</dbReference>
<dbReference type="EMBL" id="JBHUKU010000024">
    <property type="protein sequence ID" value="MFD2464103.1"/>
    <property type="molecule type" value="Genomic_DNA"/>
</dbReference>
<keyword evidence="3" id="KW-0732">Signal</keyword>
<dbReference type="PANTHER" id="PTHR43649">
    <property type="entry name" value="ARABINOSE-BINDING PROTEIN-RELATED"/>
    <property type="match status" value="1"/>
</dbReference>
<proteinExistence type="inferred from homology"/>
<keyword evidence="5" id="KW-1185">Reference proteome</keyword>
<comment type="similarity">
    <text evidence="1">Belongs to the bacterial solute-binding protein 1 family.</text>
</comment>
<organism evidence="4 5">
    <name type="scientific">Amycolatopsis samaneae</name>
    <dbReference type="NCBI Taxonomy" id="664691"/>
    <lineage>
        <taxon>Bacteria</taxon>
        <taxon>Bacillati</taxon>
        <taxon>Actinomycetota</taxon>
        <taxon>Actinomycetes</taxon>
        <taxon>Pseudonocardiales</taxon>
        <taxon>Pseudonocardiaceae</taxon>
        <taxon>Amycolatopsis</taxon>
    </lineage>
</organism>
<accession>A0ABW5GT40</accession>
<evidence type="ECO:0000256" key="3">
    <source>
        <dbReference type="SAM" id="SignalP"/>
    </source>
</evidence>
<dbReference type="RefSeq" id="WP_345407624.1">
    <property type="nucleotide sequence ID" value="NZ_BAABHG010000023.1"/>
</dbReference>